<dbReference type="AlphaFoldDB" id="A0A9D3WLB9"/>
<gene>
    <name evidence="1" type="ORF">J1N35_002459</name>
</gene>
<sequence length="113" mass="13027">MGVIPTANFTSSSGLPLYILTHNKWNHGPSYVRLPDKLRDMRLLLNQLSEAEGRTNGNWTKFHAQYINILSNRYEFLHTRQAIVAPKLACHLEYMPWFNVHGKSYLLGEEARG</sequence>
<dbReference type="EMBL" id="JAIQCV010000001">
    <property type="protein sequence ID" value="KAH1131081.1"/>
    <property type="molecule type" value="Genomic_DNA"/>
</dbReference>
<protein>
    <submittedName>
        <fullName evidence="1">Uncharacterized protein</fullName>
    </submittedName>
</protein>
<dbReference type="OrthoDB" id="10500137at2759"/>
<comment type="caution">
    <text evidence="1">The sequence shown here is derived from an EMBL/GenBank/DDBJ whole genome shotgun (WGS) entry which is preliminary data.</text>
</comment>
<evidence type="ECO:0000313" key="1">
    <source>
        <dbReference type="EMBL" id="KAH1131081.1"/>
    </source>
</evidence>
<keyword evidence="2" id="KW-1185">Reference proteome</keyword>
<name>A0A9D3WLB9_9ROSI</name>
<dbReference type="Proteomes" id="UP000828251">
    <property type="component" value="Unassembled WGS sequence"/>
</dbReference>
<reference evidence="1 2" key="1">
    <citation type="journal article" date="2021" name="Plant Biotechnol. J.">
        <title>Multi-omics assisted identification of the key and species-specific regulatory components of drought-tolerant mechanisms in Gossypium stocksii.</title>
        <authorList>
            <person name="Yu D."/>
            <person name="Ke L."/>
            <person name="Zhang D."/>
            <person name="Wu Y."/>
            <person name="Sun Y."/>
            <person name="Mei J."/>
            <person name="Sun J."/>
            <person name="Sun Y."/>
        </authorList>
    </citation>
    <scope>NUCLEOTIDE SEQUENCE [LARGE SCALE GENOMIC DNA]</scope>
    <source>
        <strain evidence="2">cv. E1</strain>
        <tissue evidence="1">Leaf</tissue>
    </source>
</reference>
<proteinExistence type="predicted"/>
<evidence type="ECO:0000313" key="2">
    <source>
        <dbReference type="Proteomes" id="UP000828251"/>
    </source>
</evidence>
<organism evidence="1 2">
    <name type="scientific">Gossypium stocksii</name>
    <dbReference type="NCBI Taxonomy" id="47602"/>
    <lineage>
        <taxon>Eukaryota</taxon>
        <taxon>Viridiplantae</taxon>
        <taxon>Streptophyta</taxon>
        <taxon>Embryophyta</taxon>
        <taxon>Tracheophyta</taxon>
        <taxon>Spermatophyta</taxon>
        <taxon>Magnoliopsida</taxon>
        <taxon>eudicotyledons</taxon>
        <taxon>Gunneridae</taxon>
        <taxon>Pentapetalae</taxon>
        <taxon>rosids</taxon>
        <taxon>malvids</taxon>
        <taxon>Malvales</taxon>
        <taxon>Malvaceae</taxon>
        <taxon>Malvoideae</taxon>
        <taxon>Gossypium</taxon>
    </lineage>
</organism>
<accession>A0A9D3WLB9</accession>